<dbReference type="Gene3D" id="3.40.1800.20">
    <property type="match status" value="1"/>
</dbReference>
<dbReference type="AlphaFoldDB" id="A0A9N9SBR9"/>
<feature type="domain" description="C2H2-type" evidence="12">
    <location>
        <begin position="286"/>
        <end position="314"/>
    </location>
</feature>
<dbReference type="GO" id="GO:0008270">
    <property type="term" value="F:zinc ion binding"/>
    <property type="evidence" value="ECO:0007669"/>
    <property type="project" value="UniProtKB-UniRule"/>
</dbReference>
<name>A0A9N9SBR9_PHACE</name>
<dbReference type="InterPro" id="IPR050527">
    <property type="entry name" value="Snail/Krueppel_Znf"/>
</dbReference>
<evidence type="ECO:0000256" key="7">
    <source>
        <dbReference type="ARBA" id="ARBA00023242"/>
    </source>
</evidence>
<evidence type="ECO:0000256" key="3">
    <source>
        <dbReference type="ARBA" id="ARBA00022737"/>
    </source>
</evidence>
<dbReference type="GO" id="GO:0040029">
    <property type="term" value="P:epigenetic regulation of gene expression"/>
    <property type="evidence" value="ECO:0007669"/>
    <property type="project" value="UniProtKB-ARBA"/>
</dbReference>
<evidence type="ECO:0000256" key="1">
    <source>
        <dbReference type="ARBA" id="ARBA00004123"/>
    </source>
</evidence>
<evidence type="ECO:0000256" key="11">
    <source>
        <dbReference type="SAM" id="MobiDB-lite"/>
    </source>
</evidence>
<dbReference type="GO" id="GO:0003682">
    <property type="term" value="F:chromatin binding"/>
    <property type="evidence" value="ECO:0007669"/>
    <property type="project" value="UniProtKB-ARBA"/>
</dbReference>
<keyword evidence="5 10" id="KW-0862">Zinc</keyword>
<dbReference type="SUPFAM" id="SSF57667">
    <property type="entry name" value="beta-beta-alpha zinc fingers"/>
    <property type="match status" value="4"/>
</dbReference>
<keyword evidence="6" id="KW-0238">DNA-binding</keyword>
<dbReference type="Pfam" id="PF00096">
    <property type="entry name" value="zf-C2H2"/>
    <property type="match status" value="5"/>
</dbReference>
<dbReference type="InterPro" id="IPR036236">
    <property type="entry name" value="Znf_C2H2_sf"/>
</dbReference>
<evidence type="ECO:0000256" key="2">
    <source>
        <dbReference type="ARBA" id="ARBA00022723"/>
    </source>
</evidence>
<evidence type="ECO:0000259" key="12">
    <source>
        <dbReference type="PROSITE" id="PS50157"/>
    </source>
</evidence>
<dbReference type="PROSITE" id="PS00028">
    <property type="entry name" value="ZINC_FINGER_C2H2_1"/>
    <property type="match status" value="8"/>
</dbReference>
<evidence type="ECO:0000256" key="10">
    <source>
        <dbReference type="PROSITE-ProRule" id="PRU01263"/>
    </source>
</evidence>
<evidence type="ECO:0000256" key="8">
    <source>
        <dbReference type="ARBA" id="ARBA00037948"/>
    </source>
</evidence>
<sequence length="427" mass="49745">MEDNKDYVLMDMSSENELTSQTELISVLVICRLCANQNDKLIGIYSEDGINNDLANKMNLYLPIKVYETDDLPLQCCWQCASTVLAWHELVVASVEADRRLRSSQFVTTKELQDSINQEVDDNVQQHENEKCQELEDQQETTKPEDQELNNSLVTRESLSKFCNLCDKQFHSKTELKNHMLTCHNLKQSKFRRKKSDINAPFTCPACPKTFTRKFDMHKHIKSKHPTEASTVQPSIRSQNLQVVEKCKVTRKDGGAYFACDICQQEFNDSSQFTRHRKAHFERNTHICKVCGKTFKCSAHLKRHVEHLHRGVKNFTCAICDLKFATKFSLEEHLNIHTDNRPFVCEICGKAFKQKSSLYVHNLYHNDNFPFSCDLCRKRFRRKGDLVVHQRIHTGDKPYGCAVCDKRFRLGHDMKRHLKIHVKNRQT</sequence>
<evidence type="ECO:0000259" key="13">
    <source>
        <dbReference type="PROSITE" id="PS51915"/>
    </source>
</evidence>
<evidence type="ECO:0000256" key="5">
    <source>
        <dbReference type="ARBA" id="ARBA00022833"/>
    </source>
</evidence>
<keyword evidence="15" id="KW-1185">Reference proteome</keyword>
<comment type="subcellular location">
    <subcellularLocation>
        <location evidence="1">Nucleus</location>
    </subcellularLocation>
</comment>
<dbReference type="GO" id="GO:0000981">
    <property type="term" value="F:DNA-binding transcription factor activity, RNA polymerase II-specific"/>
    <property type="evidence" value="ECO:0007669"/>
    <property type="project" value="TreeGrafter"/>
</dbReference>
<feature type="region of interest" description="Disordered" evidence="11">
    <location>
        <begin position="131"/>
        <end position="150"/>
    </location>
</feature>
<evidence type="ECO:0000313" key="14">
    <source>
        <dbReference type="EMBL" id="CAG9813695.1"/>
    </source>
</evidence>
<feature type="domain" description="ZAD" evidence="13">
    <location>
        <begin position="29"/>
        <end position="104"/>
    </location>
</feature>
<accession>A0A9N9SBR9</accession>
<dbReference type="PANTHER" id="PTHR24388:SF54">
    <property type="entry name" value="PROTEIN ESCARGOT"/>
    <property type="match status" value="1"/>
</dbReference>
<feature type="domain" description="C2H2-type" evidence="12">
    <location>
        <begin position="258"/>
        <end position="285"/>
    </location>
</feature>
<dbReference type="GO" id="GO:0000978">
    <property type="term" value="F:RNA polymerase II cis-regulatory region sequence-specific DNA binding"/>
    <property type="evidence" value="ECO:0007669"/>
    <property type="project" value="TreeGrafter"/>
</dbReference>
<feature type="domain" description="C2H2-type" evidence="12">
    <location>
        <begin position="202"/>
        <end position="230"/>
    </location>
</feature>
<feature type="domain" description="C2H2-type" evidence="12">
    <location>
        <begin position="399"/>
        <end position="426"/>
    </location>
</feature>
<proteinExistence type="inferred from homology"/>
<dbReference type="FunFam" id="3.30.160.60:FF:001498">
    <property type="entry name" value="Zinc finger protein 404"/>
    <property type="match status" value="1"/>
</dbReference>
<dbReference type="InterPro" id="IPR012934">
    <property type="entry name" value="Znf_AD"/>
</dbReference>
<dbReference type="PROSITE" id="PS50157">
    <property type="entry name" value="ZINC_FINGER_C2H2_2"/>
    <property type="match status" value="8"/>
</dbReference>
<gene>
    <name evidence="14" type="ORF">PHAECO_LOCUS553</name>
</gene>
<feature type="domain" description="C2H2-type" evidence="12">
    <location>
        <begin position="343"/>
        <end position="370"/>
    </location>
</feature>
<dbReference type="EMBL" id="OU896707">
    <property type="protein sequence ID" value="CAG9813695.1"/>
    <property type="molecule type" value="Genomic_DNA"/>
</dbReference>
<feature type="binding site" evidence="10">
    <location>
        <position position="80"/>
    </location>
    <ligand>
        <name>Zn(2+)</name>
        <dbReference type="ChEBI" id="CHEBI:29105"/>
    </ligand>
</feature>
<feature type="domain" description="C2H2-type" evidence="12">
    <location>
        <begin position="161"/>
        <end position="189"/>
    </location>
</feature>
<keyword evidence="3" id="KW-0677">Repeat</keyword>
<dbReference type="SUPFAM" id="SSF57716">
    <property type="entry name" value="Glucocorticoid receptor-like (DNA-binding domain)"/>
    <property type="match status" value="1"/>
</dbReference>
<organism evidence="14 15">
    <name type="scientific">Phaedon cochleariae</name>
    <name type="common">Mustard beetle</name>
    <dbReference type="NCBI Taxonomy" id="80249"/>
    <lineage>
        <taxon>Eukaryota</taxon>
        <taxon>Metazoa</taxon>
        <taxon>Ecdysozoa</taxon>
        <taxon>Arthropoda</taxon>
        <taxon>Hexapoda</taxon>
        <taxon>Insecta</taxon>
        <taxon>Pterygota</taxon>
        <taxon>Neoptera</taxon>
        <taxon>Endopterygota</taxon>
        <taxon>Coleoptera</taxon>
        <taxon>Polyphaga</taxon>
        <taxon>Cucujiformia</taxon>
        <taxon>Chrysomeloidea</taxon>
        <taxon>Chrysomelidae</taxon>
        <taxon>Chrysomelinae</taxon>
        <taxon>Chrysomelini</taxon>
        <taxon>Phaedon</taxon>
    </lineage>
</organism>
<dbReference type="GO" id="GO:0005634">
    <property type="term" value="C:nucleus"/>
    <property type="evidence" value="ECO:0007669"/>
    <property type="project" value="UniProtKB-SubCell"/>
</dbReference>
<dbReference type="GO" id="GO:0030674">
    <property type="term" value="F:protein-macromolecule adaptor activity"/>
    <property type="evidence" value="ECO:0007669"/>
    <property type="project" value="UniProtKB-ARBA"/>
</dbReference>
<dbReference type="PROSITE" id="PS51915">
    <property type="entry name" value="ZAD"/>
    <property type="match status" value="1"/>
</dbReference>
<feature type="binding site" evidence="10">
    <location>
        <position position="34"/>
    </location>
    <ligand>
        <name>Zn(2+)</name>
        <dbReference type="ChEBI" id="CHEBI:29105"/>
    </ligand>
</feature>
<dbReference type="Gene3D" id="3.30.160.60">
    <property type="entry name" value="Classic Zinc Finger"/>
    <property type="match status" value="6"/>
</dbReference>
<evidence type="ECO:0000256" key="6">
    <source>
        <dbReference type="ARBA" id="ARBA00023125"/>
    </source>
</evidence>
<feature type="domain" description="C2H2-type" evidence="12">
    <location>
        <begin position="371"/>
        <end position="398"/>
    </location>
</feature>
<dbReference type="GO" id="GO:0000785">
    <property type="term" value="C:chromatin"/>
    <property type="evidence" value="ECO:0007669"/>
    <property type="project" value="UniProtKB-ARBA"/>
</dbReference>
<dbReference type="InterPro" id="IPR013087">
    <property type="entry name" value="Znf_C2H2_type"/>
</dbReference>
<dbReference type="FunFam" id="3.30.160.60:FF:000688">
    <property type="entry name" value="zinc finger protein 197 isoform X1"/>
    <property type="match status" value="1"/>
</dbReference>
<reference evidence="14" key="1">
    <citation type="submission" date="2022-01" db="EMBL/GenBank/DDBJ databases">
        <authorList>
            <person name="King R."/>
        </authorList>
    </citation>
    <scope>NUCLEOTIDE SEQUENCE</scope>
</reference>
<keyword evidence="4 9" id="KW-0863">Zinc-finger</keyword>
<keyword evidence="7" id="KW-0539">Nucleus</keyword>
<dbReference type="Proteomes" id="UP001153737">
    <property type="component" value="Chromosome 1"/>
</dbReference>
<reference evidence="14" key="2">
    <citation type="submission" date="2022-10" db="EMBL/GenBank/DDBJ databases">
        <authorList>
            <consortium name="ENA_rothamsted_submissions"/>
            <consortium name="culmorum"/>
            <person name="King R."/>
        </authorList>
    </citation>
    <scope>NUCLEOTIDE SEQUENCE</scope>
</reference>
<dbReference type="SMART" id="SM00868">
    <property type="entry name" value="zf-AD"/>
    <property type="match status" value="2"/>
</dbReference>
<comment type="similarity">
    <text evidence="8">Belongs to the snail C2H2-type zinc-finger protein family.</text>
</comment>
<feature type="compositionally biased region" description="Basic and acidic residues" evidence="11">
    <location>
        <begin position="131"/>
        <end position="146"/>
    </location>
</feature>
<dbReference type="PANTHER" id="PTHR24388">
    <property type="entry name" value="ZINC FINGER PROTEIN"/>
    <property type="match status" value="1"/>
</dbReference>
<dbReference type="Pfam" id="PF12874">
    <property type="entry name" value="zf-met"/>
    <property type="match status" value="1"/>
</dbReference>
<feature type="domain" description="C2H2-type" evidence="12">
    <location>
        <begin position="315"/>
        <end position="342"/>
    </location>
</feature>
<protein>
    <submittedName>
        <fullName evidence="14">Uncharacterized protein</fullName>
    </submittedName>
</protein>
<dbReference type="FunFam" id="3.30.160.60:FF:000690">
    <property type="entry name" value="Zinc finger protein 354C"/>
    <property type="match status" value="1"/>
</dbReference>
<dbReference type="Pfam" id="PF07776">
    <property type="entry name" value="zf-AD"/>
    <property type="match status" value="1"/>
</dbReference>
<evidence type="ECO:0000313" key="15">
    <source>
        <dbReference type="Proteomes" id="UP001153737"/>
    </source>
</evidence>
<evidence type="ECO:0000256" key="4">
    <source>
        <dbReference type="ARBA" id="ARBA00022771"/>
    </source>
</evidence>
<evidence type="ECO:0000256" key="9">
    <source>
        <dbReference type="PROSITE-ProRule" id="PRU00042"/>
    </source>
</evidence>
<dbReference type="SMART" id="SM00355">
    <property type="entry name" value="ZnF_C2H2"/>
    <property type="match status" value="8"/>
</dbReference>
<feature type="binding site" evidence="10">
    <location>
        <position position="31"/>
    </location>
    <ligand>
        <name>Zn(2+)</name>
        <dbReference type="ChEBI" id="CHEBI:29105"/>
    </ligand>
</feature>
<dbReference type="OrthoDB" id="9411774at2759"/>
<feature type="binding site" evidence="10">
    <location>
        <position position="77"/>
    </location>
    <ligand>
        <name>Zn(2+)</name>
        <dbReference type="ChEBI" id="CHEBI:29105"/>
    </ligand>
</feature>
<keyword evidence="2 10" id="KW-0479">Metal-binding</keyword>